<dbReference type="InterPro" id="IPR023395">
    <property type="entry name" value="MCP_dom_sf"/>
</dbReference>
<dbReference type="Gene3D" id="1.50.40.10">
    <property type="entry name" value="Mitochondrial carrier domain"/>
    <property type="match status" value="1"/>
</dbReference>
<organism evidence="11 12">
    <name type="scientific">Callosobruchus maculatus</name>
    <name type="common">Southern cowpea weevil</name>
    <name type="synonym">Pulse bruchid</name>
    <dbReference type="NCBI Taxonomy" id="64391"/>
    <lineage>
        <taxon>Eukaryota</taxon>
        <taxon>Metazoa</taxon>
        <taxon>Ecdysozoa</taxon>
        <taxon>Arthropoda</taxon>
        <taxon>Hexapoda</taxon>
        <taxon>Insecta</taxon>
        <taxon>Pterygota</taxon>
        <taxon>Neoptera</taxon>
        <taxon>Endopterygota</taxon>
        <taxon>Coleoptera</taxon>
        <taxon>Polyphaga</taxon>
        <taxon>Cucujiformia</taxon>
        <taxon>Chrysomeloidea</taxon>
        <taxon>Chrysomelidae</taxon>
        <taxon>Bruchinae</taxon>
        <taxon>Bruchini</taxon>
        <taxon>Callosobruchus</taxon>
    </lineage>
</organism>
<evidence type="ECO:0000256" key="5">
    <source>
        <dbReference type="ARBA" id="ARBA00022787"/>
    </source>
</evidence>
<keyword evidence="7" id="KW-0496">Mitochondrion</keyword>
<accession>A0A653BWJ2</accession>
<comment type="similarity">
    <text evidence="2 10">Belongs to the mitochondrial carrier (TC 2.A.29) family.</text>
</comment>
<keyword evidence="10" id="KW-0813">Transport</keyword>
<keyword evidence="3 9" id="KW-0812">Transmembrane</keyword>
<evidence type="ECO:0000313" key="11">
    <source>
        <dbReference type="EMBL" id="VEN40015.1"/>
    </source>
</evidence>
<reference evidence="11 12" key="1">
    <citation type="submission" date="2019-01" db="EMBL/GenBank/DDBJ databases">
        <authorList>
            <person name="Sayadi A."/>
        </authorList>
    </citation>
    <scope>NUCLEOTIDE SEQUENCE [LARGE SCALE GENOMIC DNA]</scope>
</reference>
<evidence type="ECO:0000256" key="2">
    <source>
        <dbReference type="ARBA" id="ARBA00006375"/>
    </source>
</evidence>
<dbReference type="PANTHER" id="PTHR10780">
    <property type="entry name" value="MITOCHONDRIAL CARRIER HOMOLOG"/>
    <property type="match status" value="1"/>
</dbReference>
<dbReference type="Proteomes" id="UP000410492">
    <property type="component" value="Unassembled WGS sequence"/>
</dbReference>
<protein>
    <submittedName>
        <fullName evidence="11">Uncharacterized protein</fullName>
    </submittedName>
</protein>
<evidence type="ECO:0000256" key="8">
    <source>
        <dbReference type="ARBA" id="ARBA00023136"/>
    </source>
</evidence>
<dbReference type="SUPFAM" id="SSF103506">
    <property type="entry name" value="Mitochondrial carrier"/>
    <property type="match status" value="1"/>
</dbReference>
<evidence type="ECO:0000313" key="12">
    <source>
        <dbReference type="Proteomes" id="UP000410492"/>
    </source>
</evidence>
<keyword evidence="6" id="KW-1133">Transmembrane helix</keyword>
<dbReference type="Pfam" id="PF00153">
    <property type="entry name" value="Mito_carr"/>
    <property type="match status" value="1"/>
</dbReference>
<keyword evidence="4" id="KW-0677">Repeat</keyword>
<sequence>MMAQFVGRETKYNGIFSSVKEIYHQNGVLGFFSGLIPRLLGDILSLLLASSLTYAVSHYLIEDRDLHVYTSATMSFLATAITYPFQVISNCMAVTNSGLMAGSPNFMPHYSTWLDCYNDLSSKNQLKRGSSLLVRYYVGPSIVIGGKAMPFPKDVKAVS</sequence>
<dbReference type="OrthoDB" id="10253709at2759"/>
<name>A0A653BWJ2_CALMS</name>
<keyword evidence="12" id="KW-1185">Reference proteome</keyword>
<dbReference type="PROSITE" id="PS50920">
    <property type="entry name" value="SOLCAR"/>
    <property type="match status" value="1"/>
</dbReference>
<keyword evidence="5" id="KW-1000">Mitochondrion outer membrane</keyword>
<evidence type="ECO:0000256" key="10">
    <source>
        <dbReference type="RuleBase" id="RU000488"/>
    </source>
</evidence>
<dbReference type="PANTHER" id="PTHR10780:SF18">
    <property type="entry name" value="LD43650P"/>
    <property type="match status" value="1"/>
</dbReference>
<dbReference type="AlphaFoldDB" id="A0A653BWJ2"/>
<dbReference type="InterPro" id="IPR018108">
    <property type="entry name" value="MCP_transmembrane"/>
</dbReference>
<evidence type="ECO:0000256" key="1">
    <source>
        <dbReference type="ARBA" id="ARBA00004374"/>
    </source>
</evidence>
<evidence type="ECO:0000256" key="7">
    <source>
        <dbReference type="ARBA" id="ARBA00023128"/>
    </source>
</evidence>
<dbReference type="EMBL" id="CAACVG010006227">
    <property type="protein sequence ID" value="VEN40015.1"/>
    <property type="molecule type" value="Genomic_DNA"/>
</dbReference>
<proteinExistence type="inferred from homology"/>
<dbReference type="GO" id="GO:0005741">
    <property type="term" value="C:mitochondrial outer membrane"/>
    <property type="evidence" value="ECO:0007669"/>
    <property type="project" value="UniProtKB-SubCell"/>
</dbReference>
<keyword evidence="8 9" id="KW-0472">Membrane</keyword>
<evidence type="ECO:0000256" key="3">
    <source>
        <dbReference type="ARBA" id="ARBA00022692"/>
    </source>
</evidence>
<evidence type="ECO:0000256" key="9">
    <source>
        <dbReference type="PROSITE-ProRule" id="PRU00282"/>
    </source>
</evidence>
<evidence type="ECO:0000256" key="4">
    <source>
        <dbReference type="ARBA" id="ARBA00022737"/>
    </source>
</evidence>
<evidence type="ECO:0000256" key="6">
    <source>
        <dbReference type="ARBA" id="ARBA00022989"/>
    </source>
</evidence>
<feature type="repeat" description="Solcar" evidence="9">
    <location>
        <begin position="1"/>
        <end position="59"/>
    </location>
</feature>
<comment type="subcellular location">
    <subcellularLocation>
        <location evidence="1">Mitochondrion outer membrane</location>
        <topology evidence="1">Multi-pass membrane protein</topology>
    </subcellularLocation>
</comment>
<gene>
    <name evidence="11" type="ORF">CALMAC_LOCUS4325</name>
</gene>